<keyword evidence="4" id="KW-0597">Phosphoprotein</keyword>
<dbReference type="Gene3D" id="1.10.287.130">
    <property type="match status" value="1"/>
</dbReference>
<dbReference type="SMART" id="SM00387">
    <property type="entry name" value="HATPase_c"/>
    <property type="match status" value="1"/>
</dbReference>
<dbReference type="SUPFAM" id="SSF47384">
    <property type="entry name" value="Homodimeric domain of signal transducing histidine kinase"/>
    <property type="match status" value="1"/>
</dbReference>
<reference evidence="11" key="1">
    <citation type="journal article" date="2013" name="Stand. Genomic Sci.">
        <title>Complete genome sequence of Coriobacterium glomerans type strain (PW2(T)) from the midgut of Pyrrhocoris apterus L. (red soldier bug).</title>
        <authorList>
            <person name="Stackebrandt E."/>
            <person name="Zeytun A."/>
            <person name="Lapidus A."/>
            <person name="Nolan M."/>
            <person name="Lucas S."/>
            <person name="Hammon N."/>
            <person name="Deshpande S."/>
            <person name="Cheng J.F."/>
            <person name="Tapia R."/>
            <person name="Goodwin L.A."/>
            <person name="Pitluck S."/>
            <person name="Liolios K."/>
            <person name="Pagani I."/>
            <person name="Ivanova N."/>
            <person name="Mavromatis K."/>
            <person name="Mikhailova N."/>
            <person name="Huntemann M."/>
            <person name="Pati A."/>
            <person name="Chen A."/>
            <person name="Palaniappan K."/>
            <person name="Chang Y.J."/>
            <person name="Land M."/>
            <person name="Hauser L."/>
            <person name="Rohde M."/>
            <person name="Pukall R."/>
            <person name="Goker M."/>
            <person name="Detter J.C."/>
            <person name="Woyke T."/>
            <person name="Bristow J."/>
            <person name="Eisen J.A."/>
            <person name="Markowitz V."/>
            <person name="Hugenholtz P."/>
            <person name="Kyrpides N.C."/>
            <person name="Klenk H.P."/>
        </authorList>
    </citation>
    <scope>NUCLEOTIDE SEQUENCE</scope>
    <source>
        <strain evidence="11">ATCC 49209 / DSM 20642 / JCM 10262 / PW2</strain>
    </source>
</reference>
<dbReference type="Proteomes" id="UP000006851">
    <property type="component" value="Chromosome"/>
</dbReference>
<dbReference type="EMBL" id="CP002628">
    <property type="protein sequence ID" value="AEB07193.1"/>
    <property type="molecule type" value="Genomic_DNA"/>
</dbReference>
<keyword evidence="8" id="KW-0812">Transmembrane</keyword>
<keyword evidence="11" id="KW-1185">Reference proteome</keyword>
<feature type="transmembrane region" description="Helical" evidence="8">
    <location>
        <begin position="38"/>
        <end position="56"/>
    </location>
</feature>
<gene>
    <name evidence="10" type="ordered locus">Corgl_1085</name>
</gene>
<dbReference type="AlphaFoldDB" id="F2N9U0"/>
<dbReference type="InterPro" id="IPR036097">
    <property type="entry name" value="HisK_dim/P_sf"/>
</dbReference>
<dbReference type="STRING" id="700015.Corgl_1085"/>
<dbReference type="eggNOG" id="COG2205">
    <property type="taxonomic scope" value="Bacteria"/>
</dbReference>
<evidence type="ECO:0000256" key="7">
    <source>
        <dbReference type="ARBA" id="ARBA00023012"/>
    </source>
</evidence>
<keyword evidence="6 10" id="KW-0418">Kinase</keyword>
<organism evidence="10 11">
    <name type="scientific">Coriobacterium glomerans (strain ATCC 49209 / DSM 20642 / JCM 10262 / PW2)</name>
    <dbReference type="NCBI Taxonomy" id="700015"/>
    <lineage>
        <taxon>Bacteria</taxon>
        <taxon>Bacillati</taxon>
        <taxon>Actinomycetota</taxon>
        <taxon>Coriobacteriia</taxon>
        <taxon>Coriobacteriales</taxon>
        <taxon>Coriobacteriaceae</taxon>
        <taxon>Coriobacterium</taxon>
    </lineage>
</organism>
<dbReference type="InterPro" id="IPR003594">
    <property type="entry name" value="HATPase_dom"/>
</dbReference>
<evidence type="ECO:0000256" key="6">
    <source>
        <dbReference type="ARBA" id="ARBA00022777"/>
    </source>
</evidence>
<proteinExistence type="predicted"/>
<dbReference type="PROSITE" id="PS50109">
    <property type="entry name" value="HIS_KIN"/>
    <property type="match status" value="1"/>
</dbReference>
<evidence type="ECO:0000256" key="2">
    <source>
        <dbReference type="ARBA" id="ARBA00004236"/>
    </source>
</evidence>
<feature type="domain" description="Histidine kinase" evidence="9">
    <location>
        <begin position="124"/>
        <end position="357"/>
    </location>
</feature>
<comment type="catalytic activity">
    <reaction evidence="1">
        <text>ATP + protein L-histidine = ADP + protein N-phospho-L-histidine.</text>
        <dbReference type="EC" id="2.7.13.3"/>
    </reaction>
</comment>
<dbReference type="SUPFAM" id="SSF55874">
    <property type="entry name" value="ATPase domain of HSP90 chaperone/DNA topoisomerase II/histidine kinase"/>
    <property type="match status" value="1"/>
</dbReference>
<evidence type="ECO:0000256" key="5">
    <source>
        <dbReference type="ARBA" id="ARBA00022679"/>
    </source>
</evidence>
<dbReference type="PANTHER" id="PTHR43711">
    <property type="entry name" value="TWO-COMPONENT HISTIDINE KINASE"/>
    <property type="match status" value="1"/>
</dbReference>
<dbReference type="PANTHER" id="PTHR43711:SF1">
    <property type="entry name" value="HISTIDINE KINASE 1"/>
    <property type="match status" value="1"/>
</dbReference>
<evidence type="ECO:0000313" key="11">
    <source>
        <dbReference type="Proteomes" id="UP000006851"/>
    </source>
</evidence>
<dbReference type="Pfam" id="PF02518">
    <property type="entry name" value="HATPase_c"/>
    <property type="match status" value="1"/>
</dbReference>
<keyword evidence="8" id="KW-1133">Transmembrane helix</keyword>
<dbReference type="InterPro" id="IPR004358">
    <property type="entry name" value="Sig_transdc_His_kin-like_C"/>
</dbReference>
<keyword evidence="5" id="KW-0808">Transferase</keyword>
<dbReference type="Gene3D" id="3.30.565.10">
    <property type="entry name" value="Histidine kinase-like ATPase, C-terminal domain"/>
    <property type="match status" value="1"/>
</dbReference>
<keyword evidence="7" id="KW-0902">Two-component regulatory system</keyword>
<dbReference type="InterPro" id="IPR003661">
    <property type="entry name" value="HisK_dim/P_dom"/>
</dbReference>
<dbReference type="GO" id="GO:0005886">
    <property type="term" value="C:plasma membrane"/>
    <property type="evidence" value="ECO:0007669"/>
    <property type="project" value="UniProtKB-SubCell"/>
</dbReference>
<keyword evidence="8" id="KW-0472">Membrane</keyword>
<evidence type="ECO:0000313" key="10">
    <source>
        <dbReference type="EMBL" id="AEB07193.1"/>
    </source>
</evidence>
<dbReference type="GO" id="GO:0000155">
    <property type="term" value="F:phosphorelay sensor kinase activity"/>
    <property type="evidence" value="ECO:0007669"/>
    <property type="project" value="InterPro"/>
</dbReference>
<evidence type="ECO:0000256" key="1">
    <source>
        <dbReference type="ARBA" id="ARBA00000085"/>
    </source>
</evidence>
<protein>
    <recommendedName>
        <fullName evidence="3">histidine kinase</fullName>
        <ecNumber evidence="3">2.7.13.3</ecNumber>
    </recommendedName>
</protein>
<dbReference type="KEGG" id="cgo:Corgl_1085"/>
<evidence type="ECO:0000256" key="8">
    <source>
        <dbReference type="SAM" id="Phobius"/>
    </source>
</evidence>
<evidence type="ECO:0000256" key="3">
    <source>
        <dbReference type="ARBA" id="ARBA00012438"/>
    </source>
</evidence>
<sequence length="358" mass="38500">MITMLLRNRELTGFVLAYAAIAIAVCALAAGIDGPPAALWAGAAALAVGVLVAAETRARYRAIARMTSELERVLHGGRSLDIDHMSEGELAVLSNELSKMVARLNLTADRLGRERMALADALADISHQLKTPLTSLSITTELVRKRLVQRGGCSQEVERLHVIERLQLHIEQLVSSLLKLARLDAGAVELARQPVDVERLVAIAFEPLAVAYDIADVSFEHDIAAGTTFAGDLSWTAEAVTNILKNCMEHTPPGGRVRIRAWEDTLGCRITIEDNGTGISSGDLPHIFERFYRGSDSVSPGHGEGLSQVNPVGVGIGLSLAKSLITAQDGTIKASNIDESRHEGRGARFEITFFKSVV</sequence>
<dbReference type="CDD" id="cd00082">
    <property type="entry name" value="HisKA"/>
    <property type="match status" value="1"/>
</dbReference>
<comment type="subcellular location">
    <subcellularLocation>
        <location evidence="2">Cell membrane</location>
    </subcellularLocation>
</comment>
<accession>F2N9U0</accession>
<evidence type="ECO:0000256" key="4">
    <source>
        <dbReference type="ARBA" id="ARBA00022553"/>
    </source>
</evidence>
<feature type="transmembrane region" description="Helical" evidence="8">
    <location>
        <begin position="12"/>
        <end position="32"/>
    </location>
</feature>
<dbReference type="InterPro" id="IPR050736">
    <property type="entry name" value="Sensor_HK_Regulatory"/>
</dbReference>
<dbReference type="Pfam" id="PF00512">
    <property type="entry name" value="HisKA"/>
    <property type="match status" value="1"/>
</dbReference>
<dbReference type="EC" id="2.7.13.3" evidence="3"/>
<dbReference type="CDD" id="cd00075">
    <property type="entry name" value="HATPase"/>
    <property type="match status" value="1"/>
</dbReference>
<dbReference type="InterPro" id="IPR005467">
    <property type="entry name" value="His_kinase_dom"/>
</dbReference>
<dbReference type="SMART" id="SM00388">
    <property type="entry name" value="HisKA"/>
    <property type="match status" value="1"/>
</dbReference>
<dbReference type="PRINTS" id="PR00344">
    <property type="entry name" value="BCTRLSENSOR"/>
</dbReference>
<evidence type="ECO:0000259" key="9">
    <source>
        <dbReference type="PROSITE" id="PS50109"/>
    </source>
</evidence>
<dbReference type="InterPro" id="IPR036890">
    <property type="entry name" value="HATPase_C_sf"/>
</dbReference>
<name>F2N9U0_CORGP</name>
<dbReference type="HOGENOM" id="CLU_000445_89_3_11"/>